<accession>A0A1H7N7R1</accession>
<evidence type="ECO:0000313" key="2">
    <source>
        <dbReference type="Proteomes" id="UP000186015"/>
    </source>
</evidence>
<dbReference type="AlphaFoldDB" id="A0A1H7N7R1"/>
<dbReference type="Proteomes" id="UP000186015">
    <property type="component" value="Unassembled WGS sequence"/>
</dbReference>
<dbReference type="RefSeq" id="WP_074834753.1">
    <property type="nucleotide sequence ID" value="NZ_FOAT01000014.1"/>
</dbReference>
<reference evidence="1 2" key="1">
    <citation type="submission" date="2016-10" db="EMBL/GenBank/DDBJ databases">
        <authorList>
            <person name="de Groot N.N."/>
        </authorList>
    </citation>
    <scope>NUCLEOTIDE SEQUENCE [LARGE SCALE GENOMIC DNA]</scope>
    <source>
        <strain evidence="1 2">KH2T6</strain>
    </source>
</reference>
<organism evidence="1 2">
    <name type="scientific">Ruminococcus albus</name>
    <dbReference type="NCBI Taxonomy" id="1264"/>
    <lineage>
        <taxon>Bacteria</taxon>
        <taxon>Bacillati</taxon>
        <taxon>Bacillota</taxon>
        <taxon>Clostridia</taxon>
        <taxon>Eubacteriales</taxon>
        <taxon>Oscillospiraceae</taxon>
        <taxon>Ruminococcus</taxon>
    </lineage>
</organism>
<dbReference type="EMBL" id="FOAT01000014">
    <property type="protein sequence ID" value="SEL19632.1"/>
    <property type="molecule type" value="Genomic_DNA"/>
</dbReference>
<evidence type="ECO:0000313" key="1">
    <source>
        <dbReference type="EMBL" id="SEL19632.1"/>
    </source>
</evidence>
<sequence length="128" mass="14856">MTNYLVDIFYDTVSGIITQKYGSAFTDSQRRDKILAFIDELRVGNVFTIEQTQAIIDKKGFNNFYTDSVNGVSCFRLVKEGFFGKAKVCYFITRTKDKMDSNYLEQVYEELRKQAAGENVFNSDRYIE</sequence>
<gene>
    <name evidence="1" type="ORF">SAMN05216469_11435</name>
</gene>
<proteinExistence type="predicted"/>
<dbReference type="OrthoDB" id="1821237at2"/>
<protein>
    <submittedName>
        <fullName evidence="1">Uncharacterized protein</fullName>
    </submittedName>
</protein>
<name>A0A1H7N7R1_RUMAL</name>